<sequence>MVGERSVVMSQWAKLVMPCLAAFGLVSCEASMEGAESEDLPSDAAPHDVPAVRAITSPERALFEMREASSGDYIINFGEPFVGFESRGDLIQLRDFTSGEQVVSWHRADRTDQPDRTSLKASAHSADGDAWAYEIVIERAECLDEFSGETTDFVAWLNSGQPGSVRGCARPAGAPQRWPEVLDG</sequence>
<dbReference type="Proteomes" id="UP000309668">
    <property type="component" value="Unassembled WGS sequence"/>
</dbReference>
<reference evidence="1 2" key="1">
    <citation type="submission" date="2019-05" db="EMBL/GenBank/DDBJ databases">
        <title>Erythrobacter marisflavi sp. nov., isolated from isolated from water of an estuary environment.</title>
        <authorList>
            <person name="Yoon J.-H."/>
        </authorList>
    </citation>
    <scope>NUCLEOTIDE SEQUENCE [LARGE SCALE GENOMIC DNA]</scope>
    <source>
        <strain evidence="1 2">KEM-5</strain>
    </source>
</reference>
<organism evidence="1 2">
    <name type="scientific">Qipengyuania marisflavi</name>
    <dbReference type="NCBI Taxonomy" id="2486356"/>
    <lineage>
        <taxon>Bacteria</taxon>
        <taxon>Pseudomonadati</taxon>
        <taxon>Pseudomonadota</taxon>
        <taxon>Alphaproteobacteria</taxon>
        <taxon>Sphingomonadales</taxon>
        <taxon>Erythrobacteraceae</taxon>
        <taxon>Qipengyuania</taxon>
    </lineage>
</organism>
<accession>A0A5S3P155</accession>
<comment type="caution">
    <text evidence="1">The sequence shown here is derived from an EMBL/GenBank/DDBJ whole genome shotgun (WGS) entry which is preliminary data.</text>
</comment>
<protein>
    <submittedName>
        <fullName evidence="1">Uncharacterized protein</fullName>
    </submittedName>
</protein>
<gene>
    <name evidence="1" type="ORF">FEV51_11215</name>
</gene>
<dbReference type="OrthoDB" id="5348860at2"/>
<name>A0A5S3P155_9SPHN</name>
<evidence type="ECO:0000313" key="1">
    <source>
        <dbReference type="EMBL" id="TMM46603.1"/>
    </source>
</evidence>
<evidence type="ECO:0000313" key="2">
    <source>
        <dbReference type="Proteomes" id="UP000309668"/>
    </source>
</evidence>
<dbReference type="EMBL" id="VCAO01000007">
    <property type="protein sequence ID" value="TMM46603.1"/>
    <property type="molecule type" value="Genomic_DNA"/>
</dbReference>
<dbReference type="AlphaFoldDB" id="A0A5S3P155"/>
<keyword evidence="2" id="KW-1185">Reference proteome</keyword>
<proteinExistence type="predicted"/>
<dbReference type="PROSITE" id="PS51257">
    <property type="entry name" value="PROKAR_LIPOPROTEIN"/>
    <property type="match status" value="1"/>
</dbReference>
<dbReference type="RefSeq" id="WP_138618967.1">
    <property type="nucleotide sequence ID" value="NZ_VCAO01000007.1"/>
</dbReference>